<dbReference type="GO" id="GO:0005737">
    <property type="term" value="C:cytoplasm"/>
    <property type="evidence" value="ECO:0007669"/>
    <property type="project" value="TreeGrafter"/>
</dbReference>
<evidence type="ECO:0000313" key="3">
    <source>
        <dbReference type="Proteomes" id="UP001174136"/>
    </source>
</evidence>
<dbReference type="GO" id="GO:0016301">
    <property type="term" value="F:kinase activity"/>
    <property type="evidence" value="ECO:0007669"/>
    <property type="project" value="UniProtKB-KW"/>
</dbReference>
<name>A0AA47M531_MERPO</name>
<dbReference type="PANTHER" id="PTHR44813">
    <property type="entry name" value="MITOGEN-ACTIVATED PROTEIN KINASE-BINDING PROTEIN 1"/>
    <property type="match status" value="1"/>
</dbReference>
<sequence length="113" mass="12095">MEHAITLETCRQAVGELHDSLKRTASLYSLTLQHGGCDEDQEEMRQVLSEALGTARAKLEALPCQPSPAGGGGTPERPLVGPRGEGDPAALALLEQYSELLLKSVEKRLDGKT</sequence>
<feature type="region of interest" description="Disordered" evidence="1">
    <location>
        <begin position="63"/>
        <end position="87"/>
    </location>
</feature>
<dbReference type="PANTHER" id="PTHR44813:SF1">
    <property type="entry name" value="MITOGEN-ACTIVATED PROTEIN KINASE-BINDING PROTEIN 1"/>
    <property type="match status" value="1"/>
</dbReference>
<gene>
    <name evidence="2" type="primary">mapkbp1_3</name>
    <name evidence="2" type="ORF">N1851_030675</name>
</gene>
<dbReference type="GO" id="GO:0043124">
    <property type="term" value="P:negative regulation of canonical NF-kappaB signal transduction"/>
    <property type="evidence" value="ECO:0007669"/>
    <property type="project" value="TreeGrafter"/>
</dbReference>
<reference evidence="2" key="1">
    <citation type="journal article" date="2023" name="Front. Mar. Sci.">
        <title>A new Merluccius polli reference genome to investigate the effects of global change in West African waters.</title>
        <authorList>
            <person name="Mateo J.L."/>
            <person name="Blanco-Fernandez C."/>
            <person name="Garcia-Vazquez E."/>
            <person name="Machado-Schiaffino G."/>
        </authorList>
    </citation>
    <scope>NUCLEOTIDE SEQUENCE</scope>
    <source>
        <strain evidence="2">C29</strain>
        <tissue evidence="2">Fin</tissue>
    </source>
</reference>
<dbReference type="AlphaFoldDB" id="A0AA47M531"/>
<accession>A0AA47M531</accession>
<keyword evidence="2" id="KW-0808">Transferase</keyword>
<dbReference type="GO" id="GO:0046330">
    <property type="term" value="P:positive regulation of JNK cascade"/>
    <property type="evidence" value="ECO:0007669"/>
    <property type="project" value="TreeGrafter"/>
</dbReference>
<dbReference type="InterPro" id="IPR055292">
    <property type="entry name" value="MABP1"/>
</dbReference>
<dbReference type="EMBL" id="JAOPHQ010005834">
    <property type="protein sequence ID" value="KAK0133795.1"/>
    <property type="molecule type" value="Genomic_DNA"/>
</dbReference>
<dbReference type="Proteomes" id="UP001174136">
    <property type="component" value="Unassembled WGS sequence"/>
</dbReference>
<proteinExistence type="predicted"/>
<keyword evidence="3" id="KW-1185">Reference proteome</keyword>
<comment type="caution">
    <text evidence="2">The sequence shown here is derived from an EMBL/GenBank/DDBJ whole genome shotgun (WGS) entry which is preliminary data.</text>
</comment>
<evidence type="ECO:0000256" key="1">
    <source>
        <dbReference type="SAM" id="MobiDB-lite"/>
    </source>
</evidence>
<organism evidence="2 3">
    <name type="scientific">Merluccius polli</name>
    <name type="common">Benguela hake</name>
    <name type="synonym">Merluccius cadenati</name>
    <dbReference type="NCBI Taxonomy" id="89951"/>
    <lineage>
        <taxon>Eukaryota</taxon>
        <taxon>Metazoa</taxon>
        <taxon>Chordata</taxon>
        <taxon>Craniata</taxon>
        <taxon>Vertebrata</taxon>
        <taxon>Euteleostomi</taxon>
        <taxon>Actinopterygii</taxon>
        <taxon>Neopterygii</taxon>
        <taxon>Teleostei</taxon>
        <taxon>Neoteleostei</taxon>
        <taxon>Acanthomorphata</taxon>
        <taxon>Zeiogadaria</taxon>
        <taxon>Gadariae</taxon>
        <taxon>Gadiformes</taxon>
        <taxon>Gadoidei</taxon>
        <taxon>Merlucciidae</taxon>
        <taxon>Merluccius</taxon>
    </lineage>
</organism>
<evidence type="ECO:0000313" key="2">
    <source>
        <dbReference type="EMBL" id="KAK0133795.1"/>
    </source>
</evidence>
<keyword evidence="2" id="KW-0418">Kinase</keyword>
<protein>
    <submittedName>
        <fullName evidence="2">Mitogen-activated protein kinase-binding protein 1</fullName>
    </submittedName>
</protein>